<evidence type="ECO:0000313" key="2">
    <source>
        <dbReference type="Proteomes" id="UP000051012"/>
    </source>
</evidence>
<dbReference type="AlphaFoldDB" id="A0A0S7YBS2"/>
<dbReference type="SUPFAM" id="SSF56219">
    <property type="entry name" value="DNase I-like"/>
    <property type="match status" value="1"/>
</dbReference>
<evidence type="ECO:0008006" key="3">
    <source>
        <dbReference type="Google" id="ProtNLM"/>
    </source>
</evidence>
<protein>
    <recommendedName>
        <fullName evidence="3">Endonuclease/exonuclease/phosphatase domain-containing protein</fullName>
    </recommendedName>
</protein>
<dbReference type="InterPro" id="IPR036691">
    <property type="entry name" value="Endo/exonu/phosph_ase_sf"/>
</dbReference>
<dbReference type="Proteomes" id="UP000051012">
    <property type="component" value="Unassembled WGS sequence"/>
</dbReference>
<gene>
    <name evidence="1" type="ORF">AMJ52_07940</name>
</gene>
<proteinExistence type="predicted"/>
<comment type="caution">
    <text evidence="1">The sequence shown here is derived from an EMBL/GenBank/DDBJ whole genome shotgun (WGS) entry which is preliminary data.</text>
</comment>
<dbReference type="EMBL" id="LJNI01000110">
    <property type="protein sequence ID" value="KPJ71971.1"/>
    <property type="molecule type" value="Genomic_DNA"/>
</dbReference>
<accession>A0A0S7YBS2</accession>
<organism evidence="1 2">
    <name type="scientific">candidate division TA06 bacterium DG_78</name>
    <dbReference type="NCBI Taxonomy" id="1703772"/>
    <lineage>
        <taxon>Bacteria</taxon>
        <taxon>Bacteria division TA06</taxon>
    </lineage>
</organism>
<sequence length="89" mass="9974">MRKNIQTSALFFSTLIFIHTISAETITIVTYNILNFPDAFGSQRIDDFRVVIDYIEPDIVVIQEIQSQAGMNVFLDSVLNVTGSAFEAV</sequence>
<dbReference type="Gene3D" id="3.60.10.10">
    <property type="entry name" value="Endonuclease/exonuclease/phosphatase"/>
    <property type="match status" value="1"/>
</dbReference>
<feature type="non-terminal residue" evidence="1">
    <location>
        <position position="89"/>
    </location>
</feature>
<name>A0A0S7YBS2_UNCT6</name>
<reference evidence="1 2" key="1">
    <citation type="journal article" date="2015" name="Microbiome">
        <title>Genomic resolution of linkages in carbon, nitrogen, and sulfur cycling among widespread estuary sediment bacteria.</title>
        <authorList>
            <person name="Baker B.J."/>
            <person name="Lazar C.S."/>
            <person name="Teske A.P."/>
            <person name="Dick G.J."/>
        </authorList>
    </citation>
    <scope>NUCLEOTIDE SEQUENCE [LARGE SCALE GENOMIC DNA]</scope>
    <source>
        <strain evidence="1">DG_78</strain>
    </source>
</reference>
<evidence type="ECO:0000313" key="1">
    <source>
        <dbReference type="EMBL" id="KPJ71971.1"/>
    </source>
</evidence>